<accession>A0A0C1YFL9</accession>
<evidence type="ECO:0000313" key="3">
    <source>
        <dbReference type="EMBL" id="NEV67506.1"/>
    </source>
</evidence>
<dbReference type="EMBL" id="JTHE02000003">
    <property type="protein sequence ID" value="NEV67506.1"/>
    <property type="molecule type" value="Genomic_DNA"/>
</dbReference>
<dbReference type="AlphaFoldDB" id="A0A0C1YFL9"/>
<evidence type="ECO:0000256" key="1">
    <source>
        <dbReference type="SAM" id="MobiDB-lite"/>
    </source>
</evidence>
<gene>
    <name evidence="3" type="ORF">QQ91_010295</name>
</gene>
<organism evidence="3">
    <name type="scientific">Lyngbya confervoides BDU141951</name>
    <dbReference type="NCBI Taxonomy" id="1574623"/>
    <lineage>
        <taxon>Bacteria</taxon>
        <taxon>Bacillati</taxon>
        <taxon>Cyanobacteriota</taxon>
        <taxon>Cyanophyceae</taxon>
        <taxon>Oscillatoriophycideae</taxon>
        <taxon>Oscillatoriales</taxon>
        <taxon>Microcoleaceae</taxon>
        <taxon>Lyngbya</taxon>
    </lineage>
</organism>
<sequence>MLASIKLPQLCLAGLTLGCLGAVSFSPTFSAPRAESDPRSPESHRGSGRVVSQVPTQWPPDATYDYRGTGRIHQTPEELLAHRGSGRSPAVTEPDTAYRGSGRVMPYPANGAEWA</sequence>
<proteinExistence type="predicted"/>
<reference evidence="3" key="2">
    <citation type="journal article" date="2015" name="Genome Announc.">
        <title>Draft Genome Sequence of Filamentous Marine Cyanobacterium Lyngbya confervoides Strain BDU141951.</title>
        <authorList>
            <person name="Chandrababunaidu M.M."/>
            <person name="Sen D."/>
            <person name="Tripathy S."/>
        </authorList>
    </citation>
    <scope>NUCLEOTIDE SEQUENCE</scope>
    <source>
        <strain evidence="3">BDU141951</strain>
    </source>
</reference>
<comment type="caution">
    <text evidence="3">The sequence shown here is derived from an EMBL/GenBank/DDBJ whole genome shotgun (WGS) entry which is preliminary data.</text>
</comment>
<evidence type="ECO:0000256" key="2">
    <source>
        <dbReference type="SAM" id="SignalP"/>
    </source>
</evidence>
<reference evidence="3" key="3">
    <citation type="submission" date="2020-02" db="EMBL/GenBank/DDBJ databases">
        <authorList>
            <person name="Sarangi A.N."/>
            <person name="Ghosh S."/>
            <person name="Mukherjee M."/>
            <person name="Tripathy S."/>
        </authorList>
    </citation>
    <scope>NUCLEOTIDE SEQUENCE</scope>
    <source>
        <strain evidence="3">BDU141951</strain>
    </source>
</reference>
<feature type="region of interest" description="Disordered" evidence="1">
    <location>
        <begin position="28"/>
        <end position="68"/>
    </location>
</feature>
<feature type="signal peptide" evidence="2">
    <location>
        <begin position="1"/>
        <end position="30"/>
    </location>
</feature>
<reference evidence="3" key="1">
    <citation type="submission" date="2014-11" db="EMBL/GenBank/DDBJ databases">
        <authorList>
            <person name="Malar M.C."/>
            <person name="Sen D."/>
            <person name="Tripathy S."/>
        </authorList>
    </citation>
    <scope>NUCLEOTIDE SEQUENCE</scope>
    <source>
        <strain evidence="3">BDU141951</strain>
    </source>
</reference>
<keyword evidence="2" id="KW-0732">Signal</keyword>
<name>A0A0C1YFL9_9CYAN</name>
<dbReference type="PROSITE" id="PS51257">
    <property type="entry name" value="PROKAR_LIPOPROTEIN"/>
    <property type="match status" value="1"/>
</dbReference>
<feature type="chain" id="PRO_5043489657" evidence="2">
    <location>
        <begin position="31"/>
        <end position="115"/>
    </location>
</feature>
<feature type="region of interest" description="Disordered" evidence="1">
    <location>
        <begin position="81"/>
        <end position="115"/>
    </location>
</feature>
<feature type="compositionally biased region" description="Basic and acidic residues" evidence="1">
    <location>
        <begin position="34"/>
        <end position="45"/>
    </location>
</feature>
<protein>
    <submittedName>
        <fullName evidence="3">Uncharacterized protein</fullName>
    </submittedName>
</protein>